<dbReference type="RefSeq" id="WP_094883217.1">
    <property type="nucleotide sequence ID" value="NZ_NPMS01000001.1"/>
</dbReference>
<dbReference type="InterPro" id="IPR007405">
    <property type="entry name" value="Phage_KVP40_Orf299"/>
</dbReference>
<evidence type="ECO:0000313" key="2">
    <source>
        <dbReference type="Proteomes" id="UP000216498"/>
    </source>
</evidence>
<accession>A0A265NE96</accession>
<gene>
    <name evidence="1" type="ORF">CIL03_00270</name>
</gene>
<organism evidence="1 2">
    <name type="scientific">Virgibacillus indicus</name>
    <dbReference type="NCBI Taxonomy" id="2024554"/>
    <lineage>
        <taxon>Bacteria</taxon>
        <taxon>Bacillati</taxon>
        <taxon>Bacillota</taxon>
        <taxon>Bacilli</taxon>
        <taxon>Bacillales</taxon>
        <taxon>Bacillaceae</taxon>
        <taxon>Virgibacillus</taxon>
    </lineage>
</organism>
<reference evidence="1 2" key="1">
    <citation type="submission" date="2017-08" db="EMBL/GenBank/DDBJ databases">
        <title>Virgibacillus indicus sp. nov. and Virgibacillus profoundi sp. nov, two moderately halophilic bacteria isolated from marine sediment by using the Microfluidic Streak Plate.</title>
        <authorList>
            <person name="Xu B."/>
            <person name="Hu B."/>
            <person name="Wang J."/>
            <person name="Zhu Y."/>
            <person name="Huang L."/>
            <person name="Du W."/>
            <person name="Huang Y."/>
        </authorList>
    </citation>
    <scope>NUCLEOTIDE SEQUENCE [LARGE SCALE GENOMIC DNA]</scope>
    <source>
        <strain evidence="1 2">IO3-P2-C2</strain>
    </source>
</reference>
<sequence>MPTDLGLSFQNLSQKHMSFEEVFKHITQFMEKDAAGNYYLMFGTDSQVHANHTIFITGIVIQRKQKGAWACIRKVVIPRQMTNLHERISYETTLTEEVVSLFTEERKNQLIDIVLPHIYQGASFAIEGHIDIGSENRNKTRIFVKEMVSRMETLGLEPKIKPESFVASSYANRFTK</sequence>
<evidence type="ECO:0000313" key="1">
    <source>
        <dbReference type="EMBL" id="OZU89616.1"/>
    </source>
</evidence>
<proteinExistence type="predicted"/>
<dbReference type="EMBL" id="NPMS01000001">
    <property type="protein sequence ID" value="OZU89616.1"/>
    <property type="molecule type" value="Genomic_DNA"/>
</dbReference>
<dbReference type="AlphaFoldDB" id="A0A265NE96"/>
<protein>
    <recommendedName>
        <fullName evidence="3">RNAse</fullName>
    </recommendedName>
</protein>
<dbReference type="Proteomes" id="UP000216498">
    <property type="component" value="Unassembled WGS sequence"/>
</dbReference>
<dbReference type="PANTHER" id="PTHR39961">
    <property type="entry name" value="HYPOTHETICAL CYTOSOLIC PROTEIN"/>
    <property type="match status" value="1"/>
</dbReference>
<evidence type="ECO:0008006" key="3">
    <source>
        <dbReference type="Google" id="ProtNLM"/>
    </source>
</evidence>
<dbReference type="OrthoDB" id="37369at2"/>
<dbReference type="PANTHER" id="PTHR39961:SF1">
    <property type="entry name" value="DUF458 DOMAIN-CONTAINING PROTEIN"/>
    <property type="match status" value="1"/>
</dbReference>
<dbReference type="Pfam" id="PF04308">
    <property type="entry name" value="RNaseH_like"/>
    <property type="match status" value="1"/>
</dbReference>
<name>A0A265NE96_9BACI</name>
<comment type="caution">
    <text evidence="1">The sequence shown here is derived from an EMBL/GenBank/DDBJ whole genome shotgun (WGS) entry which is preliminary data.</text>
</comment>
<keyword evidence="2" id="KW-1185">Reference proteome</keyword>